<proteinExistence type="predicted"/>
<dbReference type="AlphaFoldDB" id="A0A7S4FQM8"/>
<evidence type="ECO:0000313" key="4">
    <source>
        <dbReference type="EMBL" id="CAE0807994.1"/>
    </source>
</evidence>
<dbReference type="InterPro" id="IPR053125">
    <property type="entry name" value="RNA-bd_mRNA_stabilization_reg"/>
</dbReference>
<reference evidence="4" key="1">
    <citation type="submission" date="2021-01" db="EMBL/GenBank/DDBJ databases">
        <authorList>
            <person name="Corre E."/>
            <person name="Pelletier E."/>
            <person name="Niang G."/>
            <person name="Scheremetjew M."/>
            <person name="Finn R."/>
            <person name="Kale V."/>
            <person name="Holt S."/>
            <person name="Cochrane G."/>
            <person name="Meng A."/>
            <person name="Brown T."/>
            <person name="Cohen L."/>
        </authorList>
    </citation>
    <scope>NUCLEOTIDE SEQUENCE</scope>
    <source>
        <strain evidence="4">CCMP1594</strain>
    </source>
</reference>
<keyword evidence="1" id="KW-0863">Zinc-finger</keyword>
<dbReference type="PANTHER" id="PTHR37035">
    <property type="entry name" value="C3H1-TYPE DOMAIN-CONTAINING PROTEIN-RELATED"/>
    <property type="match status" value="1"/>
</dbReference>
<feature type="compositionally biased region" description="Polar residues" evidence="2">
    <location>
        <begin position="429"/>
        <end position="438"/>
    </location>
</feature>
<evidence type="ECO:0000256" key="1">
    <source>
        <dbReference type="PROSITE-ProRule" id="PRU00723"/>
    </source>
</evidence>
<feature type="region of interest" description="Disordered" evidence="2">
    <location>
        <begin position="1"/>
        <end position="25"/>
    </location>
</feature>
<gene>
    <name evidence="4" type="ORF">EGYM00163_LOCUS19123</name>
</gene>
<feature type="compositionally biased region" description="Basic and acidic residues" evidence="2">
    <location>
        <begin position="718"/>
        <end position="733"/>
    </location>
</feature>
<evidence type="ECO:0000259" key="3">
    <source>
        <dbReference type="PROSITE" id="PS50103"/>
    </source>
</evidence>
<feature type="compositionally biased region" description="Low complexity" evidence="2">
    <location>
        <begin position="584"/>
        <end position="603"/>
    </location>
</feature>
<feature type="region of interest" description="Disordered" evidence="2">
    <location>
        <begin position="748"/>
        <end position="774"/>
    </location>
</feature>
<keyword evidence="1" id="KW-0479">Metal-binding</keyword>
<feature type="region of interest" description="Disordered" evidence="2">
    <location>
        <begin position="419"/>
        <end position="465"/>
    </location>
</feature>
<name>A0A7S4FQM8_9EUGL</name>
<feature type="compositionally biased region" description="Low complexity" evidence="2">
    <location>
        <begin position="675"/>
        <end position="693"/>
    </location>
</feature>
<keyword evidence="1" id="KW-0862">Zinc</keyword>
<feature type="region of interest" description="Disordered" evidence="2">
    <location>
        <begin position="674"/>
        <end position="733"/>
    </location>
</feature>
<dbReference type="EMBL" id="HBJA01053949">
    <property type="protein sequence ID" value="CAE0807994.1"/>
    <property type="molecule type" value="Transcribed_RNA"/>
</dbReference>
<sequence>MSNHSNTTARGIRVTGSFAKPSKGMNDRRQTEAVLQFIGRLFQPSEDAIPVVHPSFKALGRIWVPWSVVEHTSGLDKVLQNRLHAPSLCMLFQNGRCKSWSRCNQIHVGYEWAKEAEYALQKAAVNNCCETCGDLPSAKHRAFQMLSSCDVMLQVPGMDPIPVPVRRLAATTFWQRMQGLTPGPSLIFTPDRICMLHQKNKCKYGVECKNVHFCRSLWRETLRVIKTTPGAEFDPTWDSILELPVPDVPNPRPSAGTVAPHTKGDSFTEQHPVPLQTADTTFFDTQPGPLAAASNFGQQEGSSHTFFSKAPGPSSPLKINKGTFFGEQRGSPCPQEQQQQHMLFSKPPTTLPPPSLKAPLKGFVGGQHSPSSPVEAYSPHEGMFFNAQRDNGLPPPPPGLPPALPKRSRNILAIVHPESGEELKVEQTAPANESTSMPATPLAPSAVAEGAGDPVDTTDPSSPVFSRVHSLPTAFEDPAIVSMSVYIPEADSTQRDIEESKTHHWGAHLHVQPLAAAPQPPKTVTPIGPEDVETSSTEDGSLGSDCQSAATARGSFGSDLALRGTKAALSAAPQGSSEPSEVMGDSFGSDSASSAGAKSSAALDEVKQAPMSRDIFGSDLGSTEWQESPVHAGGKGGFGSEWASASSPMRGWSRGSPTKFSGKRDYFKSDLVSLGKGSSGASDSWGSDSGSPRSRGRDFPKPASQFAPGSPSSGRSLQDCDGKKLWAQKSEDSRGKFKKVNLGMLGVELTEGPRPNGGFSAGRGVPLRPVTTSV</sequence>
<feature type="zinc finger region" description="C3H1-type" evidence="1">
    <location>
        <begin position="188"/>
        <end position="215"/>
    </location>
</feature>
<feature type="region of interest" description="Disordered" evidence="2">
    <location>
        <begin position="569"/>
        <end position="659"/>
    </location>
</feature>
<evidence type="ECO:0000256" key="2">
    <source>
        <dbReference type="SAM" id="MobiDB-lite"/>
    </source>
</evidence>
<accession>A0A7S4FQM8</accession>
<feature type="compositionally biased region" description="Polar residues" evidence="2">
    <location>
        <begin position="534"/>
        <end position="550"/>
    </location>
</feature>
<organism evidence="4">
    <name type="scientific">Eutreptiella gymnastica</name>
    <dbReference type="NCBI Taxonomy" id="73025"/>
    <lineage>
        <taxon>Eukaryota</taxon>
        <taxon>Discoba</taxon>
        <taxon>Euglenozoa</taxon>
        <taxon>Euglenida</taxon>
        <taxon>Spirocuta</taxon>
        <taxon>Euglenophyceae</taxon>
        <taxon>Eutreptiales</taxon>
        <taxon>Eutreptiaceae</taxon>
        <taxon>Eutreptiella</taxon>
    </lineage>
</organism>
<dbReference type="PROSITE" id="PS50103">
    <property type="entry name" value="ZF_C3H1"/>
    <property type="match status" value="1"/>
</dbReference>
<feature type="domain" description="C3H1-type" evidence="3">
    <location>
        <begin position="188"/>
        <end position="215"/>
    </location>
</feature>
<dbReference type="GO" id="GO:0008270">
    <property type="term" value="F:zinc ion binding"/>
    <property type="evidence" value="ECO:0007669"/>
    <property type="project" value="UniProtKB-KW"/>
</dbReference>
<protein>
    <recommendedName>
        <fullName evidence="3">C3H1-type domain-containing protein</fullName>
    </recommendedName>
</protein>
<dbReference type="InterPro" id="IPR000571">
    <property type="entry name" value="Znf_CCCH"/>
</dbReference>
<feature type="region of interest" description="Disordered" evidence="2">
    <location>
        <begin position="512"/>
        <end position="550"/>
    </location>
</feature>